<accession>A0A166IBI0</accession>
<organism evidence="3 4">
    <name type="scientific">Athelia psychrophila</name>
    <dbReference type="NCBI Taxonomy" id="1759441"/>
    <lineage>
        <taxon>Eukaryota</taxon>
        <taxon>Fungi</taxon>
        <taxon>Dikarya</taxon>
        <taxon>Basidiomycota</taxon>
        <taxon>Agaricomycotina</taxon>
        <taxon>Agaricomycetes</taxon>
        <taxon>Agaricomycetidae</taxon>
        <taxon>Atheliales</taxon>
        <taxon>Atheliaceae</taxon>
        <taxon>Athelia</taxon>
    </lineage>
</organism>
<proteinExistence type="predicted"/>
<gene>
    <name evidence="3" type="ORF">FIBSPDRAFT_955301</name>
</gene>
<dbReference type="InterPro" id="IPR000467">
    <property type="entry name" value="G_patch_dom"/>
</dbReference>
<feature type="compositionally biased region" description="Low complexity" evidence="1">
    <location>
        <begin position="326"/>
        <end position="338"/>
    </location>
</feature>
<feature type="region of interest" description="Disordered" evidence="1">
    <location>
        <begin position="316"/>
        <end position="476"/>
    </location>
</feature>
<feature type="compositionally biased region" description="Low complexity" evidence="1">
    <location>
        <begin position="429"/>
        <end position="443"/>
    </location>
</feature>
<name>A0A166IBI0_9AGAM</name>
<evidence type="ECO:0000313" key="4">
    <source>
        <dbReference type="Proteomes" id="UP000076532"/>
    </source>
</evidence>
<feature type="compositionally biased region" description="Basic and acidic residues" evidence="1">
    <location>
        <begin position="1"/>
        <end position="17"/>
    </location>
</feature>
<feature type="region of interest" description="Disordered" evidence="1">
    <location>
        <begin position="247"/>
        <end position="301"/>
    </location>
</feature>
<feature type="compositionally biased region" description="Gly residues" evidence="1">
    <location>
        <begin position="258"/>
        <end position="286"/>
    </location>
</feature>
<dbReference type="Proteomes" id="UP000076532">
    <property type="component" value="Unassembled WGS sequence"/>
</dbReference>
<dbReference type="InterPro" id="IPR050656">
    <property type="entry name" value="PINX1"/>
</dbReference>
<reference evidence="3 4" key="1">
    <citation type="journal article" date="2016" name="Mol. Biol. Evol.">
        <title>Comparative Genomics of Early-Diverging Mushroom-Forming Fungi Provides Insights into the Origins of Lignocellulose Decay Capabilities.</title>
        <authorList>
            <person name="Nagy L.G."/>
            <person name="Riley R."/>
            <person name="Tritt A."/>
            <person name="Adam C."/>
            <person name="Daum C."/>
            <person name="Floudas D."/>
            <person name="Sun H."/>
            <person name="Yadav J.S."/>
            <person name="Pangilinan J."/>
            <person name="Larsson K.H."/>
            <person name="Matsuura K."/>
            <person name="Barry K."/>
            <person name="Labutti K."/>
            <person name="Kuo R."/>
            <person name="Ohm R.A."/>
            <person name="Bhattacharya S.S."/>
            <person name="Shirouzu T."/>
            <person name="Yoshinaga Y."/>
            <person name="Martin F.M."/>
            <person name="Grigoriev I.V."/>
            <person name="Hibbett D.S."/>
        </authorList>
    </citation>
    <scope>NUCLEOTIDE SEQUENCE [LARGE SCALE GENOMIC DNA]</scope>
    <source>
        <strain evidence="3 4">CBS 109695</strain>
    </source>
</reference>
<feature type="compositionally biased region" description="Basic and acidic residues" evidence="1">
    <location>
        <begin position="454"/>
        <end position="465"/>
    </location>
</feature>
<dbReference type="EMBL" id="KV417562">
    <property type="protein sequence ID" value="KZP19641.1"/>
    <property type="molecule type" value="Genomic_DNA"/>
</dbReference>
<feature type="compositionally biased region" description="Basic residues" evidence="1">
    <location>
        <begin position="373"/>
        <end position="383"/>
    </location>
</feature>
<feature type="region of interest" description="Disordered" evidence="1">
    <location>
        <begin position="1"/>
        <end position="20"/>
    </location>
</feature>
<dbReference type="SMART" id="SM00443">
    <property type="entry name" value="G_patch"/>
    <property type="match status" value="1"/>
</dbReference>
<feature type="compositionally biased region" description="Low complexity" evidence="1">
    <location>
        <begin position="149"/>
        <end position="172"/>
    </location>
</feature>
<dbReference type="STRING" id="436010.A0A166IBI0"/>
<feature type="compositionally biased region" description="Acidic residues" evidence="1">
    <location>
        <begin position="394"/>
        <end position="403"/>
    </location>
</feature>
<dbReference type="GO" id="GO:0003676">
    <property type="term" value="F:nucleic acid binding"/>
    <property type="evidence" value="ECO:0007669"/>
    <property type="project" value="InterPro"/>
</dbReference>
<keyword evidence="4" id="KW-1185">Reference proteome</keyword>
<dbReference type="AlphaFoldDB" id="A0A166IBI0"/>
<dbReference type="OrthoDB" id="29523at2759"/>
<dbReference type="Pfam" id="PF01585">
    <property type="entry name" value="G-patch"/>
    <property type="match status" value="1"/>
</dbReference>
<sequence>MGLSGRKEKQRIPHDPRNLSWAGDASKFGTSYLSKFGWDPSKGLGAAGDGRTSHIKVAQKLDMLGIGNAHMNDPNAVAWRQNKDFEALLKRLNEGREDAVIAPAIKEEGAAEADDGGEGKEGEKKRKRRERADEDGDSAKKGLKKRKSSPAGEGVVVVAEPPKVAAVKVSASRPMAHRARNRASKNLSNKSAAEIAEILGIAPTPAASTAQLPGTLTQIDDAPAALEKLTTSARSMADYFRDRLKLKSGGAPADSAQEGGGDGDGDGAYGAPRGGLGASRGIGMGVKGEDEEAPKMGLGMSKFGSLMSGAFLASLGAPAEAEEPSVESAEPVGESAEQAAEKKASRKAEKKAKREAKEAQQPIVEDSEDVEKTRRKAEKKARREAKEVQQPTVEDSEDAEDAEEMARGYAEEMARREAEKQAKREADEQSAAAEQTVSVSASAEVEEALTKAQRKADKQSRKEQAMLDGSWTPRRR</sequence>
<feature type="compositionally biased region" description="Basic and acidic residues" evidence="1">
    <location>
        <begin position="404"/>
        <end position="427"/>
    </location>
</feature>
<dbReference type="PROSITE" id="PS50174">
    <property type="entry name" value="G_PATCH"/>
    <property type="match status" value="1"/>
</dbReference>
<feature type="domain" description="G-patch" evidence="2">
    <location>
        <begin position="25"/>
        <end position="71"/>
    </location>
</feature>
<protein>
    <recommendedName>
        <fullName evidence="2">G-patch domain-containing protein</fullName>
    </recommendedName>
</protein>
<dbReference type="PANTHER" id="PTHR23149">
    <property type="entry name" value="G PATCH DOMAIN CONTAINING PROTEIN"/>
    <property type="match status" value="1"/>
</dbReference>
<evidence type="ECO:0000259" key="2">
    <source>
        <dbReference type="PROSITE" id="PS50174"/>
    </source>
</evidence>
<feature type="region of interest" description="Disordered" evidence="1">
    <location>
        <begin position="103"/>
        <end position="188"/>
    </location>
</feature>
<evidence type="ECO:0000256" key="1">
    <source>
        <dbReference type="SAM" id="MobiDB-lite"/>
    </source>
</evidence>
<evidence type="ECO:0000313" key="3">
    <source>
        <dbReference type="EMBL" id="KZP19641.1"/>
    </source>
</evidence>